<accession>A0ABQ5ELP7</accession>
<comment type="caution">
    <text evidence="1">The sequence shown here is derived from an EMBL/GenBank/DDBJ whole genome shotgun (WGS) entry which is preliminary data.</text>
</comment>
<dbReference type="EMBL" id="BQNB010016441">
    <property type="protein sequence ID" value="GJT51838.1"/>
    <property type="molecule type" value="Genomic_DNA"/>
</dbReference>
<reference evidence="1" key="2">
    <citation type="submission" date="2022-01" db="EMBL/GenBank/DDBJ databases">
        <authorList>
            <person name="Yamashiro T."/>
            <person name="Shiraishi A."/>
            <person name="Satake H."/>
            <person name="Nakayama K."/>
        </authorList>
    </citation>
    <scope>NUCLEOTIDE SEQUENCE</scope>
</reference>
<keyword evidence="2" id="KW-1185">Reference proteome</keyword>
<organism evidence="1 2">
    <name type="scientific">Tanacetum coccineum</name>
    <dbReference type="NCBI Taxonomy" id="301880"/>
    <lineage>
        <taxon>Eukaryota</taxon>
        <taxon>Viridiplantae</taxon>
        <taxon>Streptophyta</taxon>
        <taxon>Embryophyta</taxon>
        <taxon>Tracheophyta</taxon>
        <taxon>Spermatophyta</taxon>
        <taxon>Magnoliopsida</taxon>
        <taxon>eudicotyledons</taxon>
        <taxon>Gunneridae</taxon>
        <taxon>Pentapetalae</taxon>
        <taxon>asterids</taxon>
        <taxon>campanulids</taxon>
        <taxon>Asterales</taxon>
        <taxon>Asteraceae</taxon>
        <taxon>Asteroideae</taxon>
        <taxon>Anthemideae</taxon>
        <taxon>Anthemidinae</taxon>
        <taxon>Tanacetum</taxon>
    </lineage>
</organism>
<evidence type="ECO:0000313" key="2">
    <source>
        <dbReference type="Proteomes" id="UP001151760"/>
    </source>
</evidence>
<gene>
    <name evidence="1" type="ORF">Tco_0977995</name>
</gene>
<reference evidence="1" key="1">
    <citation type="journal article" date="2022" name="Int. J. Mol. Sci.">
        <title>Draft Genome of Tanacetum Coccineum: Genomic Comparison of Closely Related Tanacetum-Family Plants.</title>
        <authorList>
            <person name="Yamashiro T."/>
            <person name="Shiraishi A."/>
            <person name="Nakayama K."/>
            <person name="Satake H."/>
        </authorList>
    </citation>
    <scope>NUCLEOTIDE SEQUENCE</scope>
</reference>
<dbReference type="Proteomes" id="UP001151760">
    <property type="component" value="Unassembled WGS sequence"/>
</dbReference>
<sequence>MLFIKTLFLKKNFLLNKLIVNELQFYFEFFRKLFQRDIKEMKDVFESTESELCEIKKQNNFLKDQLLEASLKHEVEISVLLNHECVDNSLHAEIEQIKKNSIEIQEGLQAKIKILEKDVQRCQKQSVDFELKLQHEKEKHKWESTLNNKNTNPLDYSWISKMEKLENKNVSLEFQVKSLIKERGNVKLEYQKLFDSIKKPRSQSKKEMDEFIAHVSEETYAYGVIRAENQNLLSTISELKTRLETVEKTSPDKQRGANSNKNVIAPGMYKVVTTQESQTNEAKCGLSSIRMNAASSVRRPMSKDSHVKNTVLANSKNSAKKVPVYVRKNKQTDKTSANVISNKENVIDVNVANASKAKTLLCVSCMQNVLIPCHNKCLANYKLNVHLNDRRAFSTNYRTPKSSDTTYVVLKTRFSEKLAQSKSLDTTSPNLRLM</sequence>
<proteinExistence type="predicted"/>
<evidence type="ECO:0000313" key="1">
    <source>
        <dbReference type="EMBL" id="GJT51838.1"/>
    </source>
</evidence>
<name>A0ABQ5ELP7_9ASTR</name>
<protein>
    <submittedName>
        <fullName evidence="1">Uncharacterized protein</fullName>
    </submittedName>
</protein>